<evidence type="ECO:0000259" key="5">
    <source>
        <dbReference type="PROSITE" id="PS51898"/>
    </source>
</evidence>
<keyword evidence="3" id="KW-0238">DNA-binding</keyword>
<evidence type="ECO:0000256" key="3">
    <source>
        <dbReference type="ARBA" id="ARBA00023125"/>
    </source>
</evidence>
<dbReference type="Gene3D" id="1.10.443.10">
    <property type="entry name" value="Intergrase catalytic core"/>
    <property type="match status" value="1"/>
</dbReference>
<dbReference type="GO" id="GO:0006310">
    <property type="term" value="P:DNA recombination"/>
    <property type="evidence" value="ECO:0007669"/>
    <property type="project" value="UniProtKB-KW"/>
</dbReference>
<dbReference type="PANTHER" id="PTHR30349">
    <property type="entry name" value="PHAGE INTEGRASE-RELATED"/>
    <property type="match status" value="1"/>
</dbReference>
<feature type="domain" description="Tyr recombinase" evidence="5">
    <location>
        <begin position="347"/>
        <end position="545"/>
    </location>
</feature>
<keyword evidence="4" id="KW-0233">DNA recombination</keyword>
<evidence type="ECO:0000313" key="7">
    <source>
        <dbReference type="Proteomes" id="UP000581189"/>
    </source>
</evidence>
<name>A0A7W4DAE6_9GAMM</name>
<dbReference type="PROSITE" id="PS51898">
    <property type="entry name" value="TYR_RECOMBINASE"/>
    <property type="match status" value="1"/>
</dbReference>
<dbReference type="PROSITE" id="PS50896">
    <property type="entry name" value="LISH"/>
    <property type="match status" value="1"/>
</dbReference>
<protein>
    <submittedName>
        <fullName evidence="6">Site-specific integrase</fullName>
    </submittedName>
</protein>
<dbReference type="InterPro" id="IPR006594">
    <property type="entry name" value="LisH"/>
</dbReference>
<dbReference type="InterPro" id="IPR011010">
    <property type="entry name" value="DNA_brk_join_enz"/>
</dbReference>
<gene>
    <name evidence="6" type="ORF">H3H45_06805</name>
</gene>
<dbReference type="Gene3D" id="1.10.150.130">
    <property type="match status" value="1"/>
</dbReference>
<evidence type="ECO:0000256" key="1">
    <source>
        <dbReference type="ARBA" id="ARBA00008857"/>
    </source>
</evidence>
<dbReference type="InterPro" id="IPR010998">
    <property type="entry name" value="Integrase_recombinase_N"/>
</dbReference>
<organism evidence="6 7">
    <name type="scientific">Aquipseudomonas guryensis</name>
    <dbReference type="NCBI Taxonomy" id="2759165"/>
    <lineage>
        <taxon>Bacteria</taxon>
        <taxon>Pseudomonadati</taxon>
        <taxon>Pseudomonadota</taxon>
        <taxon>Gammaproteobacteria</taxon>
        <taxon>Pseudomonadales</taxon>
        <taxon>Pseudomonadaceae</taxon>
        <taxon>Aquipseudomonas</taxon>
    </lineage>
</organism>
<dbReference type="EMBL" id="JACJFN010000001">
    <property type="protein sequence ID" value="MBB1518946.1"/>
    <property type="molecule type" value="Genomic_DNA"/>
</dbReference>
<dbReference type="RefSeq" id="WP_182832945.1">
    <property type="nucleotide sequence ID" value="NZ_JACJFN010000001.1"/>
</dbReference>
<dbReference type="GO" id="GO:0015074">
    <property type="term" value="P:DNA integration"/>
    <property type="evidence" value="ECO:0007669"/>
    <property type="project" value="UniProtKB-KW"/>
</dbReference>
<reference evidence="6 7" key="1">
    <citation type="submission" date="2020-08" db="EMBL/GenBank/DDBJ databases">
        <authorList>
            <person name="Kim C.M."/>
        </authorList>
    </citation>
    <scope>NUCLEOTIDE SEQUENCE [LARGE SCALE GENOMIC DNA]</scope>
    <source>
        <strain evidence="6 7">SR9</strain>
    </source>
</reference>
<evidence type="ECO:0000256" key="2">
    <source>
        <dbReference type="ARBA" id="ARBA00022908"/>
    </source>
</evidence>
<accession>A0A7W4DAE6</accession>
<evidence type="ECO:0000256" key="4">
    <source>
        <dbReference type="ARBA" id="ARBA00023172"/>
    </source>
</evidence>
<dbReference type="PANTHER" id="PTHR30349:SF64">
    <property type="entry name" value="PROPHAGE INTEGRASE INTD-RELATED"/>
    <property type="match status" value="1"/>
</dbReference>
<proteinExistence type="inferred from homology"/>
<dbReference type="AlphaFoldDB" id="A0A7W4DAE6"/>
<keyword evidence="7" id="KW-1185">Reference proteome</keyword>
<dbReference type="InterPro" id="IPR050090">
    <property type="entry name" value="Tyrosine_recombinase_XerCD"/>
</dbReference>
<dbReference type="Pfam" id="PF20172">
    <property type="entry name" value="DUF6538"/>
    <property type="match status" value="1"/>
</dbReference>
<comment type="similarity">
    <text evidence="1">Belongs to the 'phage' integrase family.</text>
</comment>
<dbReference type="GO" id="GO:0003677">
    <property type="term" value="F:DNA binding"/>
    <property type="evidence" value="ECO:0007669"/>
    <property type="project" value="UniProtKB-KW"/>
</dbReference>
<comment type="caution">
    <text evidence="6">The sequence shown here is derived from an EMBL/GenBank/DDBJ whole genome shotgun (WGS) entry which is preliminary data.</text>
</comment>
<dbReference type="InterPro" id="IPR013762">
    <property type="entry name" value="Integrase-like_cat_sf"/>
</dbReference>
<keyword evidence="2" id="KW-0229">DNA integration</keyword>
<dbReference type="Proteomes" id="UP000581189">
    <property type="component" value="Unassembled WGS sequence"/>
</dbReference>
<dbReference type="CDD" id="cd01184">
    <property type="entry name" value="INT_C_like_1"/>
    <property type="match status" value="1"/>
</dbReference>
<evidence type="ECO:0000313" key="6">
    <source>
        <dbReference type="EMBL" id="MBB1518946.1"/>
    </source>
</evidence>
<sequence length="559" mass="61253">MPQPFQCPKTGTYYYRKVIPKELRSLVGRGSEWKVSLGTKSLTEARIPFAEESARCEAAIKLARASLRSESSLLPADAPKLADRWVAAELAAWERENDLIHQFLARSGGDVVTPLEVMDEECPSLQVLLADATRKTLAAAGHPVPPPTSPTHSALHREFFLAWQTLCKTALQRHHGDWRTTPALPAASLPLTQEAPSLGRTGKGLRLSEVASKWVESKRQDSAGLGDLSKTIAEYTDCMQRLIFVVGDIPASQVTKATIHHFRVTLGQLPKGRWKPGLTLDALRAQVDQGAATMELATIRKKLAALATIFKFACERLEAMKEEPVATSGVLRDLRNAINKAALHNESPDKGYSRKELAAIFCSPLFHGQWKPQIADYGQALYWLPLLMAYTGARREEVAQLLVSDVEQEAESGIWCLAIRPGDGKSLKTASSRRKVPLHADLLALGFLAYKDSVPADGRLFPKLKPHKDGLGHAVGKAWSDYLDDIVKLQSAAKPAHGFRHAFKTLCREAGIPKEVHDWLTGHAASNVGDSYGSAPICRMAEELKKYPSIARIAGLLPS</sequence>
<dbReference type="SUPFAM" id="SSF56349">
    <property type="entry name" value="DNA breaking-rejoining enzymes"/>
    <property type="match status" value="1"/>
</dbReference>
<dbReference type="InterPro" id="IPR002104">
    <property type="entry name" value="Integrase_catalytic"/>
</dbReference>
<dbReference type="InterPro" id="IPR046668">
    <property type="entry name" value="DUF6538"/>
</dbReference>